<dbReference type="RefSeq" id="WP_100715441.1">
    <property type="nucleotide sequence ID" value="NZ_NPDY01000032.1"/>
</dbReference>
<protein>
    <recommendedName>
        <fullName evidence="6">Copper chaperone NosL</fullName>
    </recommendedName>
</protein>
<evidence type="ECO:0000313" key="5">
    <source>
        <dbReference type="Proteomes" id="UP000231990"/>
    </source>
</evidence>
<keyword evidence="1" id="KW-1133">Transmembrane helix</keyword>
<dbReference type="Proteomes" id="UP000231990">
    <property type="component" value="Unassembled WGS sequence"/>
</dbReference>
<dbReference type="AlphaFoldDB" id="A0A2M9ZKG1"/>
<keyword evidence="1" id="KW-0472">Membrane</keyword>
<name>A0A2M9ZKG1_9LEPT</name>
<dbReference type="EMBL" id="NPDZ01000009">
    <property type="protein sequence ID" value="PJZ72555.1"/>
    <property type="molecule type" value="Genomic_DNA"/>
</dbReference>
<gene>
    <name evidence="2" type="ORF">CH360_17720</name>
    <name evidence="3" type="ORF">CH373_14200</name>
</gene>
<reference evidence="4 5" key="1">
    <citation type="submission" date="2017-07" db="EMBL/GenBank/DDBJ databases">
        <title>Leptospira spp. isolated from tropical soils.</title>
        <authorList>
            <person name="Thibeaux R."/>
            <person name="Iraola G."/>
            <person name="Ferres I."/>
            <person name="Bierque E."/>
            <person name="Girault D."/>
            <person name="Soupe-Gilbert M.-E."/>
            <person name="Picardeau M."/>
            <person name="Goarant C."/>
        </authorList>
    </citation>
    <scope>NUCLEOTIDE SEQUENCE [LARGE SCALE GENOMIC DNA]</scope>
    <source>
        <strain evidence="3 5">FH1-B-B1</strain>
        <strain evidence="2 4">FH1-B-C1</strain>
    </source>
</reference>
<comment type="caution">
    <text evidence="3">The sequence shown here is derived from an EMBL/GenBank/DDBJ whole genome shotgun (WGS) entry which is preliminary data.</text>
</comment>
<proteinExistence type="predicted"/>
<dbReference type="OrthoDB" id="9809859at2"/>
<feature type="transmembrane region" description="Helical" evidence="1">
    <location>
        <begin position="175"/>
        <end position="193"/>
    </location>
</feature>
<dbReference type="EMBL" id="NPDY01000032">
    <property type="protein sequence ID" value="PJZ68137.1"/>
    <property type="molecule type" value="Genomic_DNA"/>
</dbReference>
<evidence type="ECO:0000313" key="4">
    <source>
        <dbReference type="Proteomes" id="UP000231962"/>
    </source>
</evidence>
<keyword evidence="4" id="KW-1185">Reference proteome</keyword>
<keyword evidence="1" id="KW-0812">Transmembrane</keyword>
<dbReference type="Proteomes" id="UP000231962">
    <property type="component" value="Unassembled WGS sequence"/>
</dbReference>
<evidence type="ECO:0000256" key="1">
    <source>
        <dbReference type="SAM" id="Phobius"/>
    </source>
</evidence>
<evidence type="ECO:0008006" key="6">
    <source>
        <dbReference type="Google" id="ProtNLM"/>
    </source>
</evidence>
<evidence type="ECO:0000313" key="3">
    <source>
        <dbReference type="EMBL" id="PJZ72555.1"/>
    </source>
</evidence>
<feature type="transmembrane region" description="Helical" evidence="1">
    <location>
        <begin position="113"/>
        <end position="133"/>
    </location>
</feature>
<sequence>MQKLLLQRLKSGNRYLVLGIACILISVFFLPIWQISLAAPQYPEGLGMQIWIHQVKGSTPYDLQNINLLNHYIGMHEIVSESIPELLFMPYVLGYMILGAFVTLLLPRVYMIALGVINFVILGIAGLADFWRWEYNYGHNLNPEAPIIVPGMAYQPPLLGCKEMLNITACSYPNYGGWILLICLATLFVILWSERKRVQNEAL</sequence>
<organism evidence="3 5">
    <name type="scientific">Leptospira perolatii</name>
    <dbReference type="NCBI Taxonomy" id="2023191"/>
    <lineage>
        <taxon>Bacteria</taxon>
        <taxon>Pseudomonadati</taxon>
        <taxon>Spirochaetota</taxon>
        <taxon>Spirochaetia</taxon>
        <taxon>Leptospirales</taxon>
        <taxon>Leptospiraceae</taxon>
        <taxon>Leptospira</taxon>
    </lineage>
</organism>
<accession>A0A2M9ZKG1</accession>
<evidence type="ECO:0000313" key="2">
    <source>
        <dbReference type="EMBL" id="PJZ68137.1"/>
    </source>
</evidence>
<feature type="transmembrane region" description="Helical" evidence="1">
    <location>
        <begin position="12"/>
        <end position="33"/>
    </location>
</feature>
<feature type="transmembrane region" description="Helical" evidence="1">
    <location>
        <begin position="88"/>
        <end position="106"/>
    </location>
</feature>